<keyword evidence="1" id="KW-0812">Transmembrane</keyword>
<dbReference type="Proteomes" id="UP000265566">
    <property type="component" value="Chromosome 5"/>
</dbReference>
<dbReference type="AlphaFoldDB" id="A0A396HLP2"/>
<dbReference type="GO" id="GO:0004595">
    <property type="term" value="F:pantetheine-phosphate adenylyltransferase activity"/>
    <property type="evidence" value="ECO:0007669"/>
    <property type="project" value="UniProtKB-EC"/>
</dbReference>
<dbReference type="EC" id="2.7.7.3" evidence="2"/>
<evidence type="ECO:0000313" key="2">
    <source>
        <dbReference type="EMBL" id="RHN54229.1"/>
    </source>
</evidence>
<evidence type="ECO:0000256" key="1">
    <source>
        <dbReference type="SAM" id="Phobius"/>
    </source>
</evidence>
<gene>
    <name evidence="2" type="ORF">MtrunA17_Chr5g0404431</name>
</gene>
<name>A0A396HLP2_MEDTR</name>
<proteinExistence type="predicted"/>
<sequence length="67" mass="7669">MAVNDDPMVVPTLSPPNTYEAVVNGGTFDRLHDGHRLFLTVSLSTSFLFFGLKFPIHSFIHYFDYFQ</sequence>
<keyword evidence="2" id="KW-0548">Nucleotidyltransferase</keyword>
<comment type="caution">
    <text evidence="2">The sequence shown here is derived from an EMBL/GenBank/DDBJ whole genome shotgun (WGS) entry which is preliminary data.</text>
</comment>
<feature type="transmembrane region" description="Helical" evidence="1">
    <location>
        <begin position="37"/>
        <end position="56"/>
    </location>
</feature>
<protein>
    <submittedName>
        <fullName evidence="2">Putative pantetheine-phosphate adenylyltransferase</fullName>
        <ecNumber evidence="2">2.7.7.3</ecNumber>
    </submittedName>
</protein>
<keyword evidence="1" id="KW-1133">Transmembrane helix</keyword>
<dbReference type="InterPro" id="IPR014729">
    <property type="entry name" value="Rossmann-like_a/b/a_fold"/>
</dbReference>
<dbReference type="Gene3D" id="3.40.50.620">
    <property type="entry name" value="HUPs"/>
    <property type="match status" value="1"/>
</dbReference>
<dbReference type="EMBL" id="PSQE01000005">
    <property type="protein sequence ID" value="RHN54229.1"/>
    <property type="molecule type" value="Genomic_DNA"/>
</dbReference>
<organism evidence="2">
    <name type="scientific">Medicago truncatula</name>
    <name type="common">Barrel medic</name>
    <name type="synonym">Medicago tribuloides</name>
    <dbReference type="NCBI Taxonomy" id="3880"/>
    <lineage>
        <taxon>Eukaryota</taxon>
        <taxon>Viridiplantae</taxon>
        <taxon>Streptophyta</taxon>
        <taxon>Embryophyta</taxon>
        <taxon>Tracheophyta</taxon>
        <taxon>Spermatophyta</taxon>
        <taxon>Magnoliopsida</taxon>
        <taxon>eudicotyledons</taxon>
        <taxon>Gunneridae</taxon>
        <taxon>Pentapetalae</taxon>
        <taxon>rosids</taxon>
        <taxon>fabids</taxon>
        <taxon>Fabales</taxon>
        <taxon>Fabaceae</taxon>
        <taxon>Papilionoideae</taxon>
        <taxon>50 kb inversion clade</taxon>
        <taxon>NPAAA clade</taxon>
        <taxon>Hologalegina</taxon>
        <taxon>IRL clade</taxon>
        <taxon>Trifolieae</taxon>
        <taxon>Medicago</taxon>
    </lineage>
</organism>
<dbReference type="Gramene" id="rna29229">
    <property type="protein sequence ID" value="RHN54229.1"/>
    <property type="gene ID" value="gene29229"/>
</dbReference>
<accession>A0A396HLP2</accession>
<reference evidence="2" key="1">
    <citation type="journal article" date="2018" name="Nat. Plants">
        <title>Whole-genome landscape of Medicago truncatula symbiotic genes.</title>
        <authorList>
            <person name="Pecrix Y."/>
            <person name="Gamas P."/>
            <person name="Carrere S."/>
        </authorList>
    </citation>
    <scope>NUCLEOTIDE SEQUENCE</scope>
    <source>
        <tissue evidence="2">Leaves</tissue>
    </source>
</reference>
<keyword evidence="1" id="KW-0472">Membrane</keyword>
<keyword evidence="2" id="KW-0808">Transferase</keyword>